<accession>A0ACC0XCP3</accession>
<evidence type="ECO:0000313" key="1">
    <source>
        <dbReference type="EMBL" id="KAJ0014790.1"/>
    </source>
</evidence>
<proteinExistence type="predicted"/>
<dbReference type="Proteomes" id="UP001163603">
    <property type="component" value="Chromosome 13"/>
</dbReference>
<comment type="caution">
    <text evidence="1">The sequence shown here is derived from an EMBL/GenBank/DDBJ whole genome shotgun (WGS) entry which is preliminary data.</text>
</comment>
<reference evidence="2" key="1">
    <citation type="journal article" date="2023" name="G3 (Bethesda)">
        <title>Genome assembly and association tests identify interacting loci associated with vigor, precocity, and sex in interspecific pistachio rootstocks.</title>
        <authorList>
            <person name="Palmer W."/>
            <person name="Jacygrad E."/>
            <person name="Sagayaradj S."/>
            <person name="Cavanaugh K."/>
            <person name="Han R."/>
            <person name="Bertier L."/>
            <person name="Beede B."/>
            <person name="Kafkas S."/>
            <person name="Golino D."/>
            <person name="Preece J."/>
            <person name="Michelmore R."/>
        </authorList>
    </citation>
    <scope>NUCLEOTIDE SEQUENCE [LARGE SCALE GENOMIC DNA]</scope>
</reference>
<gene>
    <name evidence="1" type="ORF">Pint_21589</name>
</gene>
<name>A0ACC0XCP3_9ROSI</name>
<sequence length="131" mass="14465">MVEPEDLIHDYWPFESRKSTVKNMWDALKDVNTSMMGVSGMGGVGKNTFVKGVGRQAMEDLFVEEVVFAEVTETPDVKAGQPDLADKLAVERFKKGKKILLILDNTWEDLDLKTVGIPSGAWSLFGQTAGN</sequence>
<organism evidence="1 2">
    <name type="scientific">Pistacia integerrima</name>
    <dbReference type="NCBI Taxonomy" id="434235"/>
    <lineage>
        <taxon>Eukaryota</taxon>
        <taxon>Viridiplantae</taxon>
        <taxon>Streptophyta</taxon>
        <taxon>Embryophyta</taxon>
        <taxon>Tracheophyta</taxon>
        <taxon>Spermatophyta</taxon>
        <taxon>Magnoliopsida</taxon>
        <taxon>eudicotyledons</taxon>
        <taxon>Gunneridae</taxon>
        <taxon>Pentapetalae</taxon>
        <taxon>rosids</taxon>
        <taxon>malvids</taxon>
        <taxon>Sapindales</taxon>
        <taxon>Anacardiaceae</taxon>
        <taxon>Pistacia</taxon>
    </lineage>
</organism>
<protein>
    <submittedName>
        <fullName evidence="1">Uncharacterized protein</fullName>
    </submittedName>
</protein>
<dbReference type="EMBL" id="CM047748">
    <property type="protein sequence ID" value="KAJ0014790.1"/>
    <property type="molecule type" value="Genomic_DNA"/>
</dbReference>
<evidence type="ECO:0000313" key="2">
    <source>
        <dbReference type="Proteomes" id="UP001163603"/>
    </source>
</evidence>
<keyword evidence="2" id="KW-1185">Reference proteome</keyword>